<dbReference type="Pfam" id="PF13535">
    <property type="entry name" value="ATP-grasp_4"/>
    <property type="match status" value="1"/>
</dbReference>
<dbReference type="InterPro" id="IPR016185">
    <property type="entry name" value="PreATP-grasp_dom_sf"/>
</dbReference>
<evidence type="ECO:0000259" key="5">
    <source>
        <dbReference type="PROSITE" id="PS50975"/>
    </source>
</evidence>
<dbReference type="OrthoDB" id="9803907at2"/>
<dbReference type="PROSITE" id="PS50975">
    <property type="entry name" value="ATP_GRASP"/>
    <property type="match status" value="1"/>
</dbReference>
<dbReference type="InterPro" id="IPR011761">
    <property type="entry name" value="ATP-grasp"/>
</dbReference>
<keyword evidence="3 4" id="KW-0067">ATP-binding</keyword>
<dbReference type="PANTHER" id="PTHR43055">
    <property type="entry name" value="FORMATE-DEPENDENT PHOSPHORIBOSYLGLYCINAMIDE FORMYLTRANSFERASE"/>
    <property type="match status" value="1"/>
</dbReference>
<feature type="domain" description="ATP-grasp" evidence="5">
    <location>
        <begin position="112"/>
        <end position="307"/>
    </location>
</feature>
<proteinExistence type="predicted"/>
<evidence type="ECO:0000313" key="7">
    <source>
        <dbReference type="Proteomes" id="UP000278632"/>
    </source>
</evidence>
<comment type="caution">
    <text evidence="6">The sequence shown here is derived from an EMBL/GenBank/DDBJ whole genome shotgun (WGS) entry which is preliminary data.</text>
</comment>
<dbReference type="AlphaFoldDB" id="A0A3N0BJG5"/>
<dbReference type="GO" id="GO:0005524">
    <property type="term" value="F:ATP binding"/>
    <property type="evidence" value="ECO:0007669"/>
    <property type="project" value="UniProtKB-UniRule"/>
</dbReference>
<dbReference type="Gene3D" id="3.40.50.20">
    <property type="match status" value="1"/>
</dbReference>
<dbReference type="GO" id="GO:0016874">
    <property type="term" value="F:ligase activity"/>
    <property type="evidence" value="ECO:0007669"/>
    <property type="project" value="UniProtKB-KW"/>
</dbReference>
<organism evidence="6 7">
    <name type="scientific">Paraeggerthella hongkongensis</name>
    <dbReference type="NCBI Taxonomy" id="230658"/>
    <lineage>
        <taxon>Bacteria</taxon>
        <taxon>Bacillati</taxon>
        <taxon>Actinomycetota</taxon>
        <taxon>Coriobacteriia</taxon>
        <taxon>Eggerthellales</taxon>
        <taxon>Eggerthellaceae</taxon>
        <taxon>Paraeggerthella</taxon>
    </lineage>
</organism>
<evidence type="ECO:0000313" key="6">
    <source>
        <dbReference type="EMBL" id="RNL48408.1"/>
    </source>
</evidence>
<sequence length="438" mass="48029">MHDQRKTLLILGSMDEFALLVQRAKERGCRVLVADGYEHGPARAFADASFTIPVTDTEALANLCHDEDVDALITSFSDVLFEEGCRVAHAAGLPAPCSLDKLEFLRNKQLMKNMFDQLGVPYPNSCVAPLDQVERACESLRFPCVIKPVDAYGSYGVRVVRTAAEAIESAASVAEESRRANSVVLEEYDDGHEFNMITWASHGRVFPVSVADREKTACTFEDLPHVSRIVYPSRFTDEVLSDALAYAQRIVEFAGIEHGPLCMQFFWSPDSGIHVCEVTGRVFGYEHELLEYASGLSVEDLLLDTALDHDALARRLEAHDARCMPNRSCGLYFHARDGIVASLEAAQAALQGPCVQEALLYYAEGQTVKNARGGQPYAARAFLAAKSYDELDTASARMFESFSIADPDGKDLAVPNRLPSACRASQASETTAKEQPVS</sequence>
<keyword evidence="7" id="KW-1185">Reference proteome</keyword>
<protein>
    <recommendedName>
        <fullName evidence="5">ATP-grasp domain-containing protein</fullName>
    </recommendedName>
</protein>
<dbReference type="EMBL" id="QICD01000002">
    <property type="protein sequence ID" value="RNL48408.1"/>
    <property type="molecule type" value="Genomic_DNA"/>
</dbReference>
<dbReference type="Proteomes" id="UP000278632">
    <property type="component" value="Unassembled WGS sequence"/>
</dbReference>
<dbReference type="GO" id="GO:0005829">
    <property type="term" value="C:cytosol"/>
    <property type="evidence" value="ECO:0007669"/>
    <property type="project" value="TreeGrafter"/>
</dbReference>
<evidence type="ECO:0000256" key="1">
    <source>
        <dbReference type="ARBA" id="ARBA00022598"/>
    </source>
</evidence>
<dbReference type="SUPFAM" id="SSF52440">
    <property type="entry name" value="PreATP-grasp domain"/>
    <property type="match status" value="1"/>
</dbReference>
<reference evidence="7" key="1">
    <citation type="submission" date="2018-05" db="EMBL/GenBank/DDBJ databases">
        <title>Genome Sequencing of selected type strains of the family Eggerthellaceae.</title>
        <authorList>
            <person name="Danylec N."/>
            <person name="Stoll D.A."/>
            <person name="Doetsch A."/>
            <person name="Huch M."/>
        </authorList>
    </citation>
    <scope>NUCLEOTIDE SEQUENCE [LARGE SCALE GENOMIC DNA]</scope>
    <source>
        <strain evidence="7">DSM 16106</strain>
    </source>
</reference>
<dbReference type="GO" id="GO:0046872">
    <property type="term" value="F:metal ion binding"/>
    <property type="evidence" value="ECO:0007669"/>
    <property type="project" value="InterPro"/>
</dbReference>
<keyword evidence="2 4" id="KW-0547">Nucleotide-binding</keyword>
<dbReference type="RefSeq" id="WP_123191328.1">
    <property type="nucleotide sequence ID" value="NZ_QICD01000002.1"/>
</dbReference>
<gene>
    <name evidence="6" type="ORF">DMP08_01995</name>
</gene>
<evidence type="ECO:0000256" key="2">
    <source>
        <dbReference type="ARBA" id="ARBA00022741"/>
    </source>
</evidence>
<dbReference type="SUPFAM" id="SSF56059">
    <property type="entry name" value="Glutathione synthetase ATP-binding domain-like"/>
    <property type="match status" value="1"/>
</dbReference>
<accession>A0A3N0BJG5</accession>
<keyword evidence="1" id="KW-0436">Ligase</keyword>
<dbReference type="Gene3D" id="3.30.470.20">
    <property type="entry name" value="ATP-grasp fold, B domain"/>
    <property type="match status" value="1"/>
</dbReference>
<name>A0A3N0BJG5_9ACTN</name>
<evidence type="ECO:0000256" key="4">
    <source>
        <dbReference type="PROSITE-ProRule" id="PRU00409"/>
    </source>
</evidence>
<evidence type="ECO:0000256" key="3">
    <source>
        <dbReference type="ARBA" id="ARBA00022840"/>
    </source>
</evidence>
<dbReference type="PANTHER" id="PTHR43055:SF1">
    <property type="entry name" value="FORMATE-DEPENDENT PHOSPHORIBOSYLGLYCINAMIDE FORMYLTRANSFERASE"/>
    <property type="match status" value="1"/>
</dbReference>